<gene>
    <name evidence="5" type="primary">dprA</name>
    <name evidence="5" type="ORF">GKC30_14295</name>
</gene>
<feature type="domain" description="Smf/DprA SLOG" evidence="3">
    <location>
        <begin position="81"/>
        <end position="288"/>
    </location>
</feature>
<dbReference type="Proteomes" id="UP000461162">
    <property type="component" value="Unassembled WGS sequence"/>
</dbReference>
<proteinExistence type="inferred from homology"/>
<evidence type="ECO:0000313" key="5">
    <source>
        <dbReference type="EMBL" id="MUM78804.1"/>
    </source>
</evidence>
<comment type="similarity">
    <text evidence="1">Belongs to the DprA/Smf family.</text>
</comment>
<feature type="compositionally biased region" description="Basic and acidic residues" evidence="2">
    <location>
        <begin position="330"/>
        <end position="344"/>
    </location>
</feature>
<dbReference type="PANTHER" id="PTHR43022:SF1">
    <property type="entry name" value="PROTEIN SMF"/>
    <property type="match status" value="1"/>
</dbReference>
<dbReference type="Pfam" id="PF17782">
    <property type="entry name" value="WHD_DprA"/>
    <property type="match status" value="1"/>
</dbReference>
<evidence type="ECO:0000256" key="1">
    <source>
        <dbReference type="ARBA" id="ARBA00006525"/>
    </source>
</evidence>
<dbReference type="AlphaFoldDB" id="A0A7K1KRV4"/>
<reference evidence="5 6" key="1">
    <citation type="submission" date="2019-11" db="EMBL/GenBank/DDBJ databases">
        <title>Pseudodesulfovibrio alkaliphilus, sp. nov., an alkaliphilic sulfate-reducing bacteria from mud volcano of Taman peninsula, Russia.</title>
        <authorList>
            <person name="Frolova A."/>
            <person name="Merkel A.Y."/>
            <person name="Slobodkin A.I."/>
        </authorList>
    </citation>
    <scope>NUCLEOTIDE SEQUENCE [LARGE SCALE GENOMIC DNA]</scope>
    <source>
        <strain evidence="5 6">F-1</strain>
    </source>
</reference>
<dbReference type="Pfam" id="PF02481">
    <property type="entry name" value="DNA_processg_A"/>
    <property type="match status" value="1"/>
</dbReference>
<dbReference type="Gene3D" id="3.40.50.450">
    <property type="match status" value="1"/>
</dbReference>
<feature type="region of interest" description="Disordered" evidence="2">
    <location>
        <begin position="305"/>
        <end position="360"/>
    </location>
</feature>
<evidence type="ECO:0000256" key="2">
    <source>
        <dbReference type="SAM" id="MobiDB-lite"/>
    </source>
</evidence>
<dbReference type="EMBL" id="WODC01000013">
    <property type="protein sequence ID" value="MUM78804.1"/>
    <property type="molecule type" value="Genomic_DNA"/>
</dbReference>
<keyword evidence="6" id="KW-1185">Reference proteome</keyword>
<dbReference type="SUPFAM" id="SSF102405">
    <property type="entry name" value="MCP/YpsA-like"/>
    <property type="match status" value="1"/>
</dbReference>
<dbReference type="InterPro" id="IPR057666">
    <property type="entry name" value="DrpA_SLOG"/>
</dbReference>
<dbReference type="NCBIfam" id="TIGR00732">
    <property type="entry name" value="dprA"/>
    <property type="match status" value="1"/>
</dbReference>
<dbReference type="Gene3D" id="1.10.10.10">
    <property type="entry name" value="Winged helix-like DNA-binding domain superfamily/Winged helix DNA-binding domain"/>
    <property type="match status" value="1"/>
</dbReference>
<evidence type="ECO:0000259" key="3">
    <source>
        <dbReference type="Pfam" id="PF02481"/>
    </source>
</evidence>
<evidence type="ECO:0000259" key="4">
    <source>
        <dbReference type="Pfam" id="PF17782"/>
    </source>
</evidence>
<dbReference type="GO" id="GO:0009294">
    <property type="term" value="P:DNA-mediated transformation"/>
    <property type="evidence" value="ECO:0007669"/>
    <property type="project" value="InterPro"/>
</dbReference>
<dbReference type="InterPro" id="IPR041614">
    <property type="entry name" value="DprA_WH"/>
</dbReference>
<accession>A0A7K1KRV4</accession>
<dbReference type="InterPro" id="IPR003488">
    <property type="entry name" value="DprA"/>
</dbReference>
<sequence>MDQDKEYFACLALRHTPRLGPKVWKSLFSHYSSAFETVQSAKSWPGLELASRPLARDCAAEVWRTAAEEEYRAARRANMRVITWFDSLYPAALREIDDPPCLLYVSGDVSLLANPGVAVVGARECTAMGLEATRRISARLSRIGITIVSGLALGIDRQAHLGGLSGLGSSIAVLGCGLDVDYPYDNLDVRRALDEKGLVVTEFGPGVTPRAGNFPFRNRIISALSLGVLVAEAAHNSGSLITARLAAEQGREVFALPGPLGQPSFTGCHRLIKQGAALVEDAEDIVHILRFDFARELAHIPDLEPDETVVDGAGGGNASGPGKKGRKRKDSTAGKPERQVHEGQEAGAARPRRRTGPDWRTDASLGVEERQLMEVLDGTDRMHIDTLGRTLGWDSPRVSRVLLVLEVRGIVHQLPGMWYLAREGGSDNLSSDRAGVGEEA</sequence>
<evidence type="ECO:0000313" key="6">
    <source>
        <dbReference type="Proteomes" id="UP000461162"/>
    </source>
</evidence>
<organism evidence="5 6">
    <name type="scientific">Pseudodesulfovibrio alkaliphilus</name>
    <dbReference type="NCBI Taxonomy" id="2661613"/>
    <lineage>
        <taxon>Bacteria</taxon>
        <taxon>Pseudomonadati</taxon>
        <taxon>Thermodesulfobacteriota</taxon>
        <taxon>Desulfovibrionia</taxon>
        <taxon>Desulfovibrionales</taxon>
        <taxon>Desulfovibrionaceae</taxon>
    </lineage>
</organism>
<feature type="domain" description="DprA winged helix" evidence="4">
    <location>
        <begin position="362"/>
        <end position="417"/>
    </location>
</feature>
<dbReference type="InterPro" id="IPR036388">
    <property type="entry name" value="WH-like_DNA-bd_sf"/>
</dbReference>
<protein>
    <submittedName>
        <fullName evidence="5">DNA-protecting protein DprA</fullName>
    </submittedName>
</protein>
<name>A0A7K1KRV4_9BACT</name>
<dbReference type="RefSeq" id="WP_155935656.1">
    <property type="nucleotide sequence ID" value="NZ_WODC01000013.1"/>
</dbReference>
<comment type="caution">
    <text evidence="5">The sequence shown here is derived from an EMBL/GenBank/DDBJ whole genome shotgun (WGS) entry which is preliminary data.</text>
</comment>
<dbReference type="PANTHER" id="PTHR43022">
    <property type="entry name" value="PROTEIN SMF"/>
    <property type="match status" value="1"/>
</dbReference>